<name>A0AAJ0GC72_9PEZI</name>
<feature type="compositionally biased region" description="Polar residues" evidence="1">
    <location>
        <begin position="32"/>
        <end position="51"/>
    </location>
</feature>
<keyword evidence="3" id="KW-1185">Reference proteome</keyword>
<feature type="region of interest" description="Disordered" evidence="1">
    <location>
        <begin position="437"/>
        <end position="496"/>
    </location>
</feature>
<feature type="region of interest" description="Disordered" evidence="1">
    <location>
        <begin position="733"/>
        <end position="753"/>
    </location>
</feature>
<feature type="compositionally biased region" description="Low complexity" evidence="1">
    <location>
        <begin position="304"/>
        <end position="333"/>
    </location>
</feature>
<dbReference type="Proteomes" id="UP001271007">
    <property type="component" value="Unassembled WGS sequence"/>
</dbReference>
<protein>
    <submittedName>
        <fullName evidence="2">Uncharacterized protein</fullName>
    </submittedName>
</protein>
<feature type="region of interest" description="Disordered" evidence="1">
    <location>
        <begin position="373"/>
        <end position="392"/>
    </location>
</feature>
<dbReference type="AlphaFoldDB" id="A0AAJ0GC72"/>
<feature type="compositionally biased region" description="Pro residues" evidence="1">
    <location>
        <begin position="133"/>
        <end position="143"/>
    </location>
</feature>
<accession>A0AAJ0GC72</accession>
<evidence type="ECO:0000256" key="1">
    <source>
        <dbReference type="SAM" id="MobiDB-lite"/>
    </source>
</evidence>
<feature type="compositionally biased region" description="Low complexity" evidence="1">
    <location>
        <begin position="484"/>
        <end position="496"/>
    </location>
</feature>
<gene>
    <name evidence="2" type="ORF">LTR09_005647</name>
</gene>
<feature type="compositionally biased region" description="Polar residues" evidence="1">
    <location>
        <begin position="226"/>
        <end position="237"/>
    </location>
</feature>
<feature type="compositionally biased region" description="Basic residues" evidence="1">
    <location>
        <begin position="469"/>
        <end position="483"/>
    </location>
</feature>
<feature type="region of interest" description="Disordered" evidence="1">
    <location>
        <begin position="272"/>
        <end position="334"/>
    </location>
</feature>
<sequence length="796" mass="86002">MFAPPPVQLSRAQIEARLAARRQTAVTGGPLNPTTSVSSADRGSLHQTAGPTSPLPRRPSNCVSSPPQTPLPSRPRLDHPKSGASPLRSDGPVQRAYLPDGFAERPRRAPVPPKRSTAPPDEWFERRPSKTAPLPPLQIPVPEVPKEEPRPPPVIQSPVPEIPEELPPAIPAKSPKRQKKTKTASDILRLLEEDPFNSVSTVSKSNSKRKTKSKDVVTPVREERPTQPSRAQTTPNRSIVSLVKEVFSPAVTPERSIASPIQESLAPVVTPERSIVSPVKESPVPAVTPHRNIVSPLKESSAPAASIQTSSMSSSDASVKSPASSKASSKLSAVRGGRIDKASKRLSADSSIGTALFDLDELYSFATPAPRIAEGELQPESGLTPETQLPLRREKKGETMSMLLHSGFFPVDSLNGKINANIQLNLKVPPPLSFIHKDLPATPSSTGRTPIELLGSHPGPKSPPGALRHSVRSPRKPSNRRRSPLSQLTANNAKANNAFMARGEEISPSRLSAIPENSASKENSPPSSEAATPVATQIHLRGGSVVTVCPPELTAWQRSIYVQGPIKLPKPVIVPRKNSVASLEPFQEAIDQVYQDALNIPRRRSDEQVVDDVCEFFDDFGFDPVGFVGDYIVAVDIQDSETKELADMLDGEIERFSTPPAEPDVSPLEKVVAQEVVELVSKPPPAPIPRAPKNDMESLRTRGIAYLAHRISHPPANSHVRKEWLTLIPEEPIPESTRAGNNDRNQRMPEVKSSFGPVEVDELDGASSWLGLGIPGLYRSNSKASRAQTLALSATM</sequence>
<evidence type="ECO:0000313" key="2">
    <source>
        <dbReference type="EMBL" id="KAK3053478.1"/>
    </source>
</evidence>
<dbReference type="EMBL" id="JAWDJX010000016">
    <property type="protein sequence ID" value="KAK3053478.1"/>
    <property type="molecule type" value="Genomic_DNA"/>
</dbReference>
<proteinExistence type="predicted"/>
<comment type="caution">
    <text evidence="2">The sequence shown here is derived from an EMBL/GenBank/DDBJ whole genome shotgun (WGS) entry which is preliminary data.</text>
</comment>
<feature type="region of interest" description="Disordered" evidence="1">
    <location>
        <begin position="20"/>
        <end position="237"/>
    </location>
</feature>
<reference evidence="2" key="1">
    <citation type="submission" date="2023-04" db="EMBL/GenBank/DDBJ databases">
        <title>Black Yeasts Isolated from many extreme environments.</title>
        <authorList>
            <person name="Coleine C."/>
            <person name="Stajich J.E."/>
            <person name="Selbmann L."/>
        </authorList>
    </citation>
    <scope>NUCLEOTIDE SEQUENCE</scope>
    <source>
        <strain evidence="2">CCFEE 5312</strain>
    </source>
</reference>
<evidence type="ECO:0000313" key="3">
    <source>
        <dbReference type="Proteomes" id="UP001271007"/>
    </source>
</evidence>
<organism evidence="2 3">
    <name type="scientific">Extremus antarcticus</name>
    <dbReference type="NCBI Taxonomy" id="702011"/>
    <lineage>
        <taxon>Eukaryota</taxon>
        <taxon>Fungi</taxon>
        <taxon>Dikarya</taxon>
        <taxon>Ascomycota</taxon>
        <taxon>Pezizomycotina</taxon>
        <taxon>Dothideomycetes</taxon>
        <taxon>Dothideomycetidae</taxon>
        <taxon>Mycosphaerellales</taxon>
        <taxon>Extremaceae</taxon>
        <taxon>Extremus</taxon>
    </lineage>
</organism>